<evidence type="ECO:0000313" key="2">
    <source>
        <dbReference type="EMBL" id="KAH7126072.1"/>
    </source>
</evidence>
<evidence type="ECO:0000313" key="3">
    <source>
        <dbReference type="Proteomes" id="UP000738349"/>
    </source>
</evidence>
<feature type="region of interest" description="Disordered" evidence="1">
    <location>
        <begin position="149"/>
        <end position="175"/>
    </location>
</feature>
<organism evidence="2 3">
    <name type="scientific">Dactylonectria macrodidyma</name>
    <dbReference type="NCBI Taxonomy" id="307937"/>
    <lineage>
        <taxon>Eukaryota</taxon>
        <taxon>Fungi</taxon>
        <taxon>Dikarya</taxon>
        <taxon>Ascomycota</taxon>
        <taxon>Pezizomycotina</taxon>
        <taxon>Sordariomycetes</taxon>
        <taxon>Hypocreomycetidae</taxon>
        <taxon>Hypocreales</taxon>
        <taxon>Nectriaceae</taxon>
        <taxon>Dactylonectria</taxon>
    </lineage>
</organism>
<proteinExistence type="predicted"/>
<dbReference type="Gene3D" id="3.40.50.720">
    <property type="entry name" value="NAD(P)-binding Rossmann-like Domain"/>
    <property type="match status" value="1"/>
</dbReference>
<protein>
    <submittedName>
        <fullName evidence="2">Uncharacterized protein</fullName>
    </submittedName>
</protein>
<dbReference type="InterPro" id="IPR036291">
    <property type="entry name" value="NAD(P)-bd_dom_sf"/>
</dbReference>
<reference evidence="2" key="1">
    <citation type="journal article" date="2021" name="Nat. Commun.">
        <title>Genetic determinants of endophytism in the Arabidopsis root mycobiome.</title>
        <authorList>
            <person name="Mesny F."/>
            <person name="Miyauchi S."/>
            <person name="Thiergart T."/>
            <person name="Pickel B."/>
            <person name="Atanasova L."/>
            <person name="Karlsson M."/>
            <person name="Huettel B."/>
            <person name="Barry K.W."/>
            <person name="Haridas S."/>
            <person name="Chen C."/>
            <person name="Bauer D."/>
            <person name="Andreopoulos W."/>
            <person name="Pangilinan J."/>
            <person name="LaButti K."/>
            <person name="Riley R."/>
            <person name="Lipzen A."/>
            <person name="Clum A."/>
            <person name="Drula E."/>
            <person name="Henrissat B."/>
            <person name="Kohler A."/>
            <person name="Grigoriev I.V."/>
            <person name="Martin F.M."/>
            <person name="Hacquard S."/>
        </authorList>
    </citation>
    <scope>NUCLEOTIDE SEQUENCE</scope>
    <source>
        <strain evidence="2">MPI-CAGE-AT-0147</strain>
    </source>
</reference>
<dbReference type="EMBL" id="JAGMUV010000020">
    <property type="protein sequence ID" value="KAH7126072.1"/>
    <property type="molecule type" value="Genomic_DNA"/>
</dbReference>
<name>A0A9P9DW35_9HYPO</name>
<dbReference type="AlphaFoldDB" id="A0A9P9DW35"/>
<feature type="region of interest" description="Disordered" evidence="1">
    <location>
        <begin position="1"/>
        <end position="22"/>
    </location>
</feature>
<evidence type="ECO:0000256" key="1">
    <source>
        <dbReference type="SAM" id="MobiDB-lite"/>
    </source>
</evidence>
<dbReference type="OrthoDB" id="1933717at2759"/>
<keyword evidence="3" id="KW-1185">Reference proteome</keyword>
<dbReference type="Proteomes" id="UP000738349">
    <property type="component" value="Unassembled WGS sequence"/>
</dbReference>
<comment type="caution">
    <text evidence="2">The sequence shown here is derived from an EMBL/GenBank/DDBJ whole genome shotgun (WGS) entry which is preliminary data.</text>
</comment>
<sequence length="175" mass="18971">MSASTPSFNPGDPVTSPPPPELNQSGKMVLVAGASAGIVFAIAKAFAEASTSRVVLTGRRSDVLQRAAPQLSISFLKTEFFHGQETLLKVDLDATWSLYDTNARSLLDFSQRFHAQEGPETRQKKIAEEVDRKKLQIVSFHPGQILSETARSAGLDENSAPFDDGASRTPTDLRL</sequence>
<dbReference type="SUPFAM" id="SSF51735">
    <property type="entry name" value="NAD(P)-binding Rossmann-fold domains"/>
    <property type="match status" value="1"/>
</dbReference>
<gene>
    <name evidence="2" type="ORF">EDB81DRAFT_846732</name>
</gene>
<accession>A0A9P9DW35</accession>